<dbReference type="KEGG" id="acoz:120958267"/>
<feature type="compositionally biased region" description="Basic and acidic residues" evidence="1">
    <location>
        <begin position="106"/>
        <end position="122"/>
    </location>
</feature>
<evidence type="ECO:0000256" key="1">
    <source>
        <dbReference type="SAM" id="MobiDB-lite"/>
    </source>
</evidence>
<sequence length="146" mass="16035">MATTPEKELSASELVDLAPLATEPGNDLISTVQERDEQKAAQDQSVEKPDEDQSKIEKALEDAMSDIVERGESEDISGNPIAESDKLEALEEILQEANIVDEDHVEQETTHDEAHDEAHDETHDEAIVEASEDAAEGEDRCARVEV</sequence>
<dbReference type="RefSeq" id="XP_040236874.2">
    <property type="nucleotide sequence ID" value="XM_040380940.2"/>
</dbReference>
<reference key="1">
    <citation type="journal article" date="2019" name="Genes (Basel)">
        <title>A High-Quality De novo Genome Assembly from a Single Mosquito Using PacBio Sequencing.</title>
        <authorList>
            <person name="Kingan S.B."/>
            <person name="Heaton H."/>
            <person name="Cudini J."/>
            <person name="Lambert C.C."/>
            <person name="Baybayan P."/>
            <person name="Galvin B.D."/>
            <person name="Durbin R."/>
            <person name="Korlach J."/>
            <person name="Lawniczak M.K.N."/>
        </authorList>
    </citation>
    <scope>NUCLEOTIDE SEQUENCE [LARGE SCALE GENOMIC DNA]</scope>
    <source>
        <strain>Mali-NIH</strain>
    </source>
</reference>
<proteinExistence type="predicted"/>
<dbReference type="VEuPathDB" id="VectorBase:ACMO_011608"/>
<keyword evidence="3" id="KW-1185">Reference proteome</keyword>
<evidence type="ECO:0000313" key="2">
    <source>
        <dbReference type="EnsemblMetazoa" id="ACON013104-PA"/>
    </source>
</evidence>
<protein>
    <submittedName>
        <fullName evidence="2">Uncharacterized protein</fullName>
    </submittedName>
</protein>
<feature type="region of interest" description="Disordered" evidence="1">
    <location>
        <begin position="99"/>
        <end position="122"/>
    </location>
</feature>
<feature type="compositionally biased region" description="Basic and acidic residues" evidence="1">
    <location>
        <begin position="1"/>
        <end position="10"/>
    </location>
</feature>
<dbReference type="GeneID" id="120958267"/>
<dbReference type="AlphaFoldDB" id="A0A6E8W9W7"/>
<feature type="region of interest" description="Disordered" evidence="1">
    <location>
        <begin position="1"/>
        <end position="54"/>
    </location>
</feature>
<name>A0A6E8W9W7_ANOCL</name>
<dbReference type="VEuPathDB" id="VectorBase:ACON013104"/>
<dbReference type="EnsemblMetazoa" id="ACON013104-RA">
    <property type="protein sequence ID" value="ACON013104-PA"/>
    <property type="gene ID" value="ACON013104"/>
</dbReference>
<feature type="compositionally biased region" description="Basic and acidic residues" evidence="1">
    <location>
        <begin position="33"/>
        <end position="54"/>
    </location>
</feature>
<dbReference type="Proteomes" id="UP001105220">
    <property type="component" value="Unplaced"/>
</dbReference>
<reference evidence="2" key="2">
    <citation type="submission" date="2020-05" db="UniProtKB">
        <authorList>
            <consortium name="EnsemblMetazoa"/>
        </authorList>
    </citation>
    <scope>IDENTIFICATION</scope>
    <source>
        <strain evidence="2">Ngousso</strain>
    </source>
</reference>
<organism evidence="2 3">
    <name type="scientific">Anopheles coluzzii</name>
    <name type="common">African malaria mosquito</name>
    <dbReference type="NCBI Taxonomy" id="1518534"/>
    <lineage>
        <taxon>Eukaryota</taxon>
        <taxon>Metazoa</taxon>
        <taxon>Ecdysozoa</taxon>
        <taxon>Arthropoda</taxon>
        <taxon>Hexapoda</taxon>
        <taxon>Insecta</taxon>
        <taxon>Pterygota</taxon>
        <taxon>Neoptera</taxon>
        <taxon>Endopterygota</taxon>
        <taxon>Diptera</taxon>
        <taxon>Nematocera</taxon>
        <taxon>Culicoidea</taxon>
        <taxon>Culicidae</taxon>
        <taxon>Anophelinae</taxon>
        <taxon>Anopheles</taxon>
    </lineage>
</organism>
<dbReference type="VEuPathDB" id="VectorBase:ACON2_029171"/>
<evidence type="ECO:0000313" key="3">
    <source>
        <dbReference type="Proteomes" id="UP001105220"/>
    </source>
</evidence>
<accession>A0A6E8W9W7</accession>